<dbReference type="OrthoDB" id="167809at2759"/>
<evidence type="ECO:0000256" key="1">
    <source>
        <dbReference type="ARBA" id="ARBA00006336"/>
    </source>
</evidence>
<evidence type="ECO:0000313" key="10">
    <source>
        <dbReference type="Proteomes" id="UP000053660"/>
    </source>
</evidence>
<evidence type="ECO:0000313" key="9">
    <source>
        <dbReference type="EMBL" id="KHJ94972.1"/>
    </source>
</evidence>
<evidence type="ECO:0000256" key="5">
    <source>
        <dbReference type="ARBA" id="ARBA00037900"/>
    </source>
</evidence>
<dbReference type="PANTHER" id="PTHR11080">
    <property type="entry name" value="PYRAZINAMIDASE/NICOTINAMIDASE"/>
    <property type="match status" value="1"/>
</dbReference>
<accession>A0A0B1TGK9</accession>
<dbReference type="PANTHER" id="PTHR11080:SF2">
    <property type="entry name" value="LD05707P"/>
    <property type="match status" value="1"/>
</dbReference>
<dbReference type="EC" id="3.5.1.19" evidence="6"/>
<name>A0A0B1TGK9_OESDE</name>
<evidence type="ECO:0000256" key="4">
    <source>
        <dbReference type="ARBA" id="ARBA00022801"/>
    </source>
</evidence>
<dbReference type="EMBL" id="KN550127">
    <property type="protein sequence ID" value="KHJ94972.1"/>
    <property type="molecule type" value="Genomic_DNA"/>
</dbReference>
<keyword evidence="2" id="KW-0662">Pyridine nucleotide biosynthesis</keyword>
<evidence type="ECO:0000259" key="8">
    <source>
        <dbReference type="Pfam" id="PF00857"/>
    </source>
</evidence>
<dbReference type="Pfam" id="PF00857">
    <property type="entry name" value="Isochorismatase"/>
    <property type="match status" value="1"/>
</dbReference>
<evidence type="ECO:0000256" key="7">
    <source>
        <dbReference type="ARBA" id="ARBA00043224"/>
    </source>
</evidence>
<evidence type="ECO:0000256" key="3">
    <source>
        <dbReference type="ARBA" id="ARBA00022723"/>
    </source>
</evidence>
<comment type="pathway">
    <text evidence="5">Cofactor biosynthesis; nicotinate biosynthesis; nicotinate from nicotinamide: step 1/1.</text>
</comment>
<organism evidence="9 10">
    <name type="scientific">Oesophagostomum dentatum</name>
    <name type="common">Nodular worm</name>
    <dbReference type="NCBI Taxonomy" id="61180"/>
    <lineage>
        <taxon>Eukaryota</taxon>
        <taxon>Metazoa</taxon>
        <taxon>Ecdysozoa</taxon>
        <taxon>Nematoda</taxon>
        <taxon>Chromadorea</taxon>
        <taxon>Rhabditida</taxon>
        <taxon>Rhabditina</taxon>
        <taxon>Rhabditomorpha</taxon>
        <taxon>Strongyloidea</taxon>
        <taxon>Strongylidae</taxon>
        <taxon>Oesophagostomum</taxon>
    </lineage>
</organism>
<dbReference type="GO" id="GO:0008936">
    <property type="term" value="F:nicotinamidase activity"/>
    <property type="evidence" value="ECO:0007669"/>
    <property type="project" value="UniProtKB-EC"/>
</dbReference>
<gene>
    <name evidence="9" type="ORF">OESDEN_05090</name>
</gene>
<evidence type="ECO:0000256" key="2">
    <source>
        <dbReference type="ARBA" id="ARBA00022642"/>
    </source>
</evidence>
<evidence type="ECO:0000256" key="6">
    <source>
        <dbReference type="ARBA" id="ARBA00039017"/>
    </source>
</evidence>
<dbReference type="AlphaFoldDB" id="A0A0B1TGK9"/>
<keyword evidence="4" id="KW-0378">Hydrolase</keyword>
<dbReference type="InterPro" id="IPR052347">
    <property type="entry name" value="Isochorismatase_Nicotinamidase"/>
</dbReference>
<reference evidence="9 10" key="1">
    <citation type="submission" date="2014-03" db="EMBL/GenBank/DDBJ databases">
        <title>Draft genome of the hookworm Oesophagostomum dentatum.</title>
        <authorList>
            <person name="Mitreva M."/>
        </authorList>
    </citation>
    <scope>NUCLEOTIDE SEQUENCE [LARGE SCALE GENOMIC DNA]</scope>
    <source>
        <strain evidence="9 10">OD-Hann</strain>
    </source>
</reference>
<proteinExistence type="inferred from homology"/>
<dbReference type="InterPro" id="IPR036380">
    <property type="entry name" value="Isochorismatase-like_sf"/>
</dbReference>
<dbReference type="SUPFAM" id="SSF52499">
    <property type="entry name" value="Isochorismatase-like hydrolases"/>
    <property type="match status" value="1"/>
</dbReference>
<keyword evidence="3" id="KW-0479">Metal-binding</keyword>
<dbReference type="GO" id="GO:0046872">
    <property type="term" value="F:metal ion binding"/>
    <property type="evidence" value="ECO:0007669"/>
    <property type="project" value="UniProtKB-KW"/>
</dbReference>
<keyword evidence="10" id="KW-1185">Reference proteome</keyword>
<dbReference type="GO" id="GO:0019363">
    <property type="term" value="P:pyridine nucleotide biosynthetic process"/>
    <property type="evidence" value="ECO:0007669"/>
    <property type="project" value="UniProtKB-KW"/>
</dbReference>
<dbReference type="Gene3D" id="3.40.50.850">
    <property type="entry name" value="Isochorismatase-like"/>
    <property type="match status" value="1"/>
</dbReference>
<feature type="domain" description="Isochorismatase-like" evidence="8">
    <location>
        <begin position="54"/>
        <end position="164"/>
    </location>
</feature>
<dbReference type="Proteomes" id="UP000053660">
    <property type="component" value="Unassembled WGS sequence"/>
</dbReference>
<sequence length="210" mass="24217">MEKELDCVIYTQDWHPHNHISFVERARDHDRKICGDDQRTELKAFDVVLFEIPPVKQVLYPSHCVQYTWGAELHSGLVMPKNRVFIVKKGRRIYADSYSAFTENGQQDNLENLLRSRGITAVLGCGLAYDICVRQTIYDASKRGFLTAVIRDCSKGFSREMVEDTNKFFAGENIAILSAFETRRIINRKAVPIEWLHKMIKRIVHKCPAA</sequence>
<dbReference type="InterPro" id="IPR000868">
    <property type="entry name" value="Isochorismatase-like_dom"/>
</dbReference>
<comment type="similarity">
    <text evidence="1">Belongs to the isochorismatase family.</text>
</comment>
<protein>
    <recommendedName>
        <fullName evidence="6">nicotinamidase</fullName>
        <ecNumber evidence="6">3.5.1.19</ecNumber>
    </recommendedName>
    <alternativeName>
        <fullName evidence="7">Nicotinamide deamidase</fullName>
    </alternativeName>
</protein>